<reference evidence="4 5" key="1">
    <citation type="submission" date="2019-10" db="EMBL/GenBank/DDBJ databases">
        <title>Gracilibacillus salitolerans sp. nov., a moderate halophile isolated from a saline soil in northwest China.</title>
        <authorList>
            <person name="Gan L."/>
        </authorList>
    </citation>
    <scope>NUCLEOTIDE SEQUENCE [LARGE SCALE GENOMIC DNA]</scope>
    <source>
        <strain evidence="4 5">TP2-8</strain>
    </source>
</reference>
<name>A0A6N7QUJ4_9BACI</name>
<proteinExistence type="predicted"/>
<dbReference type="AlphaFoldDB" id="A0A6N7QUJ4"/>
<dbReference type="SUPFAM" id="SSF53850">
    <property type="entry name" value="Periplasmic binding protein-like II"/>
    <property type="match status" value="1"/>
</dbReference>
<dbReference type="PANTHER" id="PTHR31528">
    <property type="entry name" value="4-AMINO-5-HYDROXYMETHYL-2-METHYLPYRIMIDINE PHOSPHATE SYNTHASE THI11-RELATED"/>
    <property type="match status" value="1"/>
</dbReference>
<dbReference type="Proteomes" id="UP000435187">
    <property type="component" value="Unassembled WGS sequence"/>
</dbReference>
<dbReference type="GO" id="GO:0016740">
    <property type="term" value="F:transferase activity"/>
    <property type="evidence" value="ECO:0007669"/>
    <property type="project" value="UniProtKB-KW"/>
</dbReference>
<feature type="chain" id="PRO_5038731264" evidence="2">
    <location>
        <begin position="24"/>
        <end position="357"/>
    </location>
</feature>
<dbReference type="PANTHER" id="PTHR31528:SF3">
    <property type="entry name" value="THIAMINE BIOSYNTHESIS PROTEIN HI_0357-RELATED"/>
    <property type="match status" value="1"/>
</dbReference>
<accession>A0A6N7QUJ4</accession>
<evidence type="ECO:0000313" key="5">
    <source>
        <dbReference type="Proteomes" id="UP000435187"/>
    </source>
</evidence>
<evidence type="ECO:0000259" key="3">
    <source>
        <dbReference type="Pfam" id="PF09084"/>
    </source>
</evidence>
<feature type="compositionally biased region" description="Acidic residues" evidence="1">
    <location>
        <begin position="36"/>
        <end position="52"/>
    </location>
</feature>
<protein>
    <submittedName>
        <fullName evidence="4">Myristoyl transferase</fullName>
    </submittedName>
</protein>
<keyword evidence="4" id="KW-0808">Transferase</keyword>
<dbReference type="InterPro" id="IPR027939">
    <property type="entry name" value="NMT1/THI5"/>
</dbReference>
<keyword evidence="2" id="KW-0732">Signal</keyword>
<dbReference type="Gene3D" id="3.40.190.10">
    <property type="entry name" value="Periplasmic binding protein-like II"/>
    <property type="match status" value="2"/>
</dbReference>
<feature type="signal peptide" evidence="2">
    <location>
        <begin position="1"/>
        <end position="23"/>
    </location>
</feature>
<feature type="domain" description="SsuA/THI5-like" evidence="3">
    <location>
        <begin position="74"/>
        <end position="278"/>
    </location>
</feature>
<organism evidence="4 5">
    <name type="scientific">Gracilibacillus thailandensis</name>
    <dbReference type="NCBI Taxonomy" id="563735"/>
    <lineage>
        <taxon>Bacteria</taxon>
        <taxon>Bacillati</taxon>
        <taxon>Bacillota</taxon>
        <taxon>Bacilli</taxon>
        <taxon>Bacillales</taxon>
        <taxon>Bacillaceae</taxon>
        <taxon>Gracilibacillus</taxon>
    </lineage>
</organism>
<feature type="region of interest" description="Disordered" evidence="1">
    <location>
        <begin position="30"/>
        <end position="52"/>
    </location>
</feature>
<dbReference type="InterPro" id="IPR015168">
    <property type="entry name" value="SsuA/THI5"/>
</dbReference>
<keyword evidence="5" id="KW-1185">Reference proteome</keyword>
<comment type="caution">
    <text evidence="4">The sequence shown here is derived from an EMBL/GenBank/DDBJ whole genome shotgun (WGS) entry which is preliminary data.</text>
</comment>
<dbReference type="EMBL" id="WJEE01000001">
    <property type="protein sequence ID" value="MRI64792.1"/>
    <property type="molecule type" value="Genomic_DNA"/>
</dbReference>
<evidence type="ECO:0000256" key="1">
    <source>
        <dbReference type="SAM" id="MobiDB-lite"/>
    </source>
</evidence>
<dbReference type="Pfam" id="PF09084">
    <property type="entry name" value="NMT1"/>
    <property type="match status" value="1"/>
</dbReference>
<evidence type="ECO:0000256" key="2">
    <source>
        <dbReference type="SAM" id="SignalP"/>
    </source>
</evidence>
<dbReference type="RefSeq" id="WP_153833688.1">
    <property type="nucleotide sequence ID" value="NZ_JBHUMW010000007.1"/>
</dbReference>
<dbReference type="PROSITE" id="PS51257">
    <property type="entry name" value="PROKAR_LIPOPROTEIN"/>
    <property type="match status" value="1"/>
</dbReference>
<sequence>MKGSSWNKRMLALVAMMFLLLLAACGGDNSSGAEAESGEETDVETSESEGATDVDVEEVVDLGEATLVTNWFAQPEHGGNYAALDEGYYEEAGIDMTIEPGGPQISATQLVASGKMDFGYTSGEDILNSRDKGIPLVAIGAIFQVSPYVLISHADAGVENFEDLSGMTSITAPGVGYWEYIKEAYELGDMSELSYTGQLSTFIDDPNAVTQGYITSEPYVLDQQGVENSYLRIHDSGFQPYSNVLFTTEEIIEEKPELVAAFIEATVKGWEAYREDPANYQDILLEYNPDLTEGLMEFGAEEQEELIFGGDAEEYGFGYMTEERWSTLQDQMLDLGIISNDEDPNNYFTTEFLPSEE</sequence>
<evidence type="ECO:0000313" key="4">
    <source>
        <dbReference type="EMBL" id="MRI64792.1"/>
    </source>
</evidence>
<dbReference type="GO" id="GO:0009228">
    <property type="term" value="P:thiamine biosynthetic process"/>
    <property type="evidence" value="ECO:0007669"/>
    <property type="project" value="InterPro"/>
</dbReference>
<gene>
    <name evidence="4" type="ORF">GH885_00335</name>
</gene>